<dbReference type="FunFam" id="3.90.180.10:FF:000001">
    <property type="entry name" value="S-(hydroxymethyl)glutathione dehydrogenase"/>
    <property type="match status" value="1"/>
</dbReference>
<evidence type="ECO:0000256" key="3">
    <source>
        <dbReference type="ARBA" id="ARBA00021865"/>
    </source>
</evidence>
<dbReference type="GO" id="GO:0004022">
    <property type="term" value="F:alcohol dehydrogenase (NAD+) activity"/>
    <property type="evidence" value="ECO:0007669"/>
    <property type="project" value="UniProtKB-EC"/>
</dbReference>
<evidence type="ECO:0000256" key="2">
    <source>
        <dbReference type="ARBA" id="ARBA00010902"/>
    </source>
</evidence>
<evidence type="ECO:0000256" key="1">
    <source>
        <dbReference type="ARBA" id="ARBA00001947"/>
    </source>
</evidence>
<feature type="domain" description="Alcohol dehydrogenase-like C-terminal" evidence="15">
    <location>
        <begin position="202"/>
        <end position="333"/>
    </location>
</feature>
<evidence type="ECO:0000259" key="16">
    <source>
        <dbReference type="Pfam" id="PF08240"/>
    </source>
</evidence>
<dbReference type="InterPro" id="IPR014183">
    <property type="entry name" value="ADH_3"/>
</dbReference>
<evidence type="ECO:0000259" key="15">
    <source>
        <dbReference type="Pfam" id="PF00107"/>
    </source>
</evidence>
<dbReference type="FunFam" id="3.40.50.720:FF:000003">
    <property type="entry name" value="S-(hydroxymethyl)glutathione dehydrogenase"/>
    <property type="match status" value="1"/>
</dbReference>
<dbReference type="InterPro" id="IPR013149">
    <property type="entry name" value="ADH-like_C"/>
</dbReference>
<dbReference type="Gene3D" id="3.40.50.720">
    <property type="entry name" value="NAD(P)-binding Rossmann-like Domain"/>
    <property type="match status" value="1"/>
</dbReference>
<dbReference type="AlphaFoldDB" id="A0A1I5KSQ0"/>
<sequence>MTDQFIKSKAAIAWAPNQPLSIEEVDVMLPRAGEVLVRIVATGVCHTDAFTMSGDDPEGIFPVILGHEGGGIVEMVGEGVTSVEVGDHVIPLYTPECGECKFCKSGKTNLCQKIRETQGQGLMPDGTTRFYKDGQPIFHYMGCSTFSEYTVLPEISLAKVNKEAPLEEVCLLGCGVTTGMGAVLNTAKVQEGDTVAVFGLGGIGLSAIIGAQMAKASRIIAIDINESKFELARQLGATDCINPTQFDKPIQDMIVELTDGGVDYSFECIGNVNVMRSALECCHKGWGESVVIGVAGAGQEISTRPFQLVTGRVWRGSAFGGVKGRSELPEIVERYMAGEFKLNDFITHTMGLDDINHSFDLMHKGESIRTVIHFDK</sequence>
<evidence type="ECO:0000256" key="5">
    <source>
        <dbReference type="ARBA" id="ARBA00022833"/>
    </source>
</evidence>
<name>A0A1I5KSQ0_9GAMM</name>
<dbReference type="NCBIfam" id="TIGR02818">
    <property type="entry name" value="adh_III_F_hyde"/>
    <property type="match status" value="1"/>
</dbReference>
<evidence type="ECO:0000256" key="13">
    <source>
        <dbReference type="ARBA" id="ARBA00049243"/>
    </source>
</evidence>
<evidence type="ECO:0000256" key="7">
    <source>
        <dbReference type="ARBA" id="ARBA00023027"/>
    </source>
</evidence>
<reference evidence="17 18" key="1">
    <citation type="submission" date="2016-10" db="EMBL/GenBank/DDBJ databases">
        <authorList>
            <person name="de Groot N.N."/>
        </authorList>
    </citation>
    <scope>NUCLEOTIDE SEQUENCE [LARGE SCALE GENOMIC DNA]</scope>
    <source>
        <strain evidence="17 18">DSM 15893</strain>
    </source>
</reference>
<evidence type="ECO:0000256" key="11">
    <source>
        <dbReference type="ARBA" id="ARBA00048942"/>
    </source>
</evidence>
<dbReference type="EC" id="1.1.1.284" evidence="14"/>
<dbReference type="Pfam" id="PF00107">
    <property type="entry name" value="ADH_zinc_N"/>
    <property type="match status" value="1"/>
</dbReference>
<comment type="catalytic activity">
    <reaction evidence="9">
        <text>S-(hydroxymethyl)glutathione + NADP(+) = S-formylglutathione + NADPH + H(+)</text>
        <dbReference type="Rhea" id="RHEA:19981"/>
        <dbReference type="ChEBI" id="CHEBI:15378"/>
        <dbReference type="ChEBI" id="CHEBI:57688"/>
        <dbReference type="ChEBI" id="CHEBI:57783"/>
        <dbReference type="ChEBI" id="CHEBI:58349"/>
        <dbReference type="ChEBI" id="CHEBI:58758"/>
        <dbReference type="EC" id="1.1.1.284"/>
    </reaction>
</comment>
<dbReference type="SUPFAM" id="SSF50129">
    <property type="entry name" value="GroES-like"/>
    <property type="match status" value="2"/>
</dbReference>
<evidence type="ECO:0000256" key="8">
    <source>
        <dbReference type="ARBA" id="ARBA00045226"/>
    </source>
</evidence>
<comment type="cofactor">
    <cofactor evidence="1 14">
        <name>Zn(2+)</name>
        <dbReference type="ChEBI" id="CHEBI:29105"/>
    </cofactor>
</comment>
<comment type="catalytic activity">
    <reaction evidence="11">
        <text>S-nitrosoglutathione + NADH + H(+) = S-(hydroxysulfenamide)glutathione + NAD(+)</text>
        <dbReference type="Rhea" id="RHEA:78371"/>
        <dbReference type="ChEBI" id="CHEBI:15378"/>
        <dbReference type="ChEBI" id="CHEBI:57540"/>
        <dbReference type="ChEBI" id="CHEBI:57945"/>
        <dbReference type="ChEBI" id="CHEBI:145544"/>
        <dbReference type="ChEBI" id="CHEBI:229723"/>
    </reaction>
    <physiologicalReaction direction="left-to-right" evidence="11">
        <dbReference type="Rhea" id="RHEA:78372"/>
    </physiologicalReaction>
</comment>
<dbReference type="Pfam" id="PF08240">
    <property type="entry name" value="ADH_N"/>
    <property type="match status" value="1"/>
</dbReference>
<comment type="similarity">
    <text evidence="2 14">Belongs to the zinc-containing alcohol dehydrogenase family. Class-III subfamily.</text>
</comment>
<keyword evidence="4 14" id="KW-0479">Metal-binding</keyword>
<dbReference type="Proteomes" id="UP000182692">
    <property type="component" value="Unassembled WGS sequence"/>
</dbReference>
<evidence type="ECO:0000256" key="10">
    <source>
        <dbReference type="ARBA" id="ARBA00048110"/>
    </source>
</evidence>
<evidence type="ECO:0000313" key="17">
    <source>
        <dbReference type="EMBL" id="SFO88119.1"/>
    </source>
</evidence>
<dbReference type="Gene3D" id="3.90.180.10">
    <property type="entry name" value="Medium-chain alcohol dehydrogenases, catalytic domain"/>
    <property type="match status" value="1"/>
</dbReference>
<keyword evidence="5 14" id="KW-0862">Zinc</keyword>
<dbReference type="PANTHER" id="PTHR43880">
    <property type="entry name" value="ALCOHOL DEHYDROGENASE"/>
    <property type="match status" value="1"/>
</dbReference>
<dbReference type="STRING" id="1121869.SAMN03084138_00738"/>
<dbReference type="OrthoDB" id="9770544at2"/>
<comment type="catalytic activity">
    <reaction evidence="13">
        <text>a primary alcohol + NAD(+) = an aldehyde + NADH + H(+)</text>
        <dbReference type="Rhea" id="RHEA:10736"/>
        <dbReference type="ChEBI" id="CHEBI:15378"/>
        <dbReference type="ChEBI" id="CHEBI:15734"/>
        <dbReference type="ChEBI" id="CHEBI:17478"/>
        <dbReference type="ChEBI" id="CHEBI:57540"/>
        <dbReference type="ChEBI" id="CHEBI:57945"/>
        <dbReference type="EC" id="1.1.1.1"/>
    </reaction>
</comment>
<proteinExistence type="inferred from homology"/>
<feature type="domain" description="Alcohol dehydrogenase-like N-terminal" evidence="16">
    <location>
        <begin position="32"/>
        <end position="160"/>
    </location>
</feature>
<dbReference type="GO" id="GO:0005829">
    <property type="term" value="C:cytosol"/>
    <property type="evidence" value="ECO:0007669"/>
    <property type="project" value="TreeGrafter"/>
</dbReference>
<dbReference type="InterPro" id="IPR011032">
    <property type="entry name" value="GroES-like_sf"/>
</dbReference>
<dbReference type="PANTHER" id="PTHR43880:SF12">
    <property type="entry name" value="ALCOHOL DEHYDROGENASE CLASS-3"/>
    <property type="match status" value="1"/>
</dbReference>
<evidence type="ECO:0000256" key="12">
    <source>
        <dbReference type="ARBA" id="ARBA00049164"/>
    </source>
</evidence>
<comment type="catalytic activity">
    <reaction evidence="12">
        <text>a secondary alcohol + NAD(+) = a ketone + NADH + H(+)</text>
        <dbReference type="Rhea" id="RHEA:10740"/>
        <dbReference type="ChEBI" id="CHEBI:15378"/>
        <dbReference type="ChEBI" id="CHEBI:17087"/>
        <dbReference type="ChEBI" id="CHEBI:35681"/>
        <dbReference type="ChEBI" id="CHEBI:57540"/>
        <dbReference type="ChEBI" id="CHEBI:57945"/>
        <dbReference type="EC" id="1.1.1.1"/>
    </reaction>
</comment>
<gene>
    <name evidence="17" type="ORF">SAMN03084138_00738</name>
</gene>
<dbReference type="GO" id="GO:0080007">
    <property type="term" value="F:S-nitrosoglutathione reductase (NADH) activity"/>
    <property type="evidence" value="ECO:0007669"/>
    <property type="project" value="RHEA"/>
</dbReference>
<evidence type="ECO:0000313" key="18">
    <source>
        <dbReference type="Proteomes" id="UP000182692"/>
    </source>
</evidence>
<organism evidence="17 18">
    <name type="scientific">Enterovibrio norvegicus DSM 15893</name>
    <dbReference type="NCBI Taxonomy" id="1121869"/>
    <lineage>
        <taxon>Bacteria</taxon>
        <taxon>Pseudomonadati</taxon>
        <taxon>Pseudomonadota</taxon>
        <taxon>Gammaproteobacteria</taxon>
        <taxon>Vibrionales</taxon>
        <taxon>Vibrionaceae</taxon>
        <taxon>Enterovibrio</taxon>
    </lineage>
</organism>
<dbReference type="GeneID" id="35872628"/>
<dbReference type="GO" id="GO:0106321">
    <property type="term" value="F:S-(hydroxymethyl)glutathione dehydrogenase (NADP+) activity"/>
    <property type="evidence" value="ECO:0007669"/>
    <property type="project" value="RHEA"/>
</dbReference>
<keyword evidence="6 14" id="KW-0560">Oxidoreductase</keyword>
<dbReference type="InterPro" id="IPR036291">
    <property type="entry name" value="NAD(P)-bd_dom_sf"/>
</dbReference>
<dbReference type="SUPFAM" id="SSF51735">
    <property type="entry name" value="NAD(P)-binding Rossmann-fold domains"/>
    <property type="match status" value="1"/>
</dbReference>
<dbReference type="InterPro" id="IPR002328">
    <property type="entry name" value="ADH_Zn_CS"/>
</dbReference>
<evidence type="ECO:0000256" key="4">
    <source>
        <dbReference type="ARBA" id="ARBA00022723"/>
    </source>
</evidence>
<dbReference type="GO" id="GO:0008270">
    <property type="term" value="F:zinc ion binding"/>
    <property type="evidence" value="ECO:0007669"/>
    <property type="project" value="InterPro"/>
</dbReference>
<dbReference type="RefSeq" id="WP_017015246.1">
    <property type="nucleotide sequence ID" value="NZ_FOWR01000004.1"/>
</dbReference>
<dbReference type="CDD" id="cd08300">
    <property type="entry name" value="alcohol_DH_class_III"/>
    <property type="match status" value="1"/>
</dbReference>
<comment type="catalytic activity">
    <reaction evidence="10 14">
        <text>S-(hydroxymethyl)glutathione + NAD(+) = S-formylglutathione + NADH + H(+)</text>
        <dbReference type="Rhea" id="RHEA:19985"/>
        <dbReference type="ChEBI" id="CHEBI:15378"/>
        <dbReference type="ChEBI" id="CHEBI:57540"/>
        <dbReference type="ChEBI" id="CHEBI:57688"/>
        <dbReference type="ChEBI" id="CHEBI:57945"/>
        <dbReference type="ChEBI" id="CHEBI:58758"/>
        <dbReference type="EC" id="1.1.1.284"/>
    </reaction>
</comment>
<keyword evidence="7 14" id="KW-0520">NAD</keyword>
<dbReference type="PROSITE" id="PS00059">
    <property type="entry name" value="ADH_ZINC"/>
    <property type="match status" value="1"/>
</dbReference>
<dbReference type="InterPro" id="IPR013154">
    <property type="entry name" value="ADH-like_N"/>
</dbReference>
<evidence type="ECO:0000256" key="9">
    <source>
        <dbReference type="ARBA" id="ARBA00047793"/>
    </source>
</evidence>
<dbReference type="EMBL" id="FOWR01000004">
    <property type="protein sequence ID" value="SFO88119.1"/>
    <property type="molecule type" value="Genomic_DNA"/>
</dbReference>
<evidence type="ECO:0000256" key="14">
    <source>
        <dbReference type="RuleBase" id="RU362016"/>
    </source>
</evidence>
<evidence type="ECO:0000256" key="6">
    <source>
        <dbReference type="ARBA" id="ARBA00023002"/>
    </source>
</evidence>
<protein>
    <recommendedName>
        <fullName evidence="3 14">S-(hydroxymethyl)glutathione dehydrogenase</fullName>
        <ecNumber evidence="14">1.1.1.284</ecNumber>
    </recommendedName>
</protein>
<accession>A0A1I5KSQ0</accession>
<dbReference type="GO" id="GO:0046294">
    <property type="term" value="P:formaldehyde catabolic process"/>
    <property type="evidence" value="ECO:0007669"/>
    <property type="project" value="InterPro"/>
</dbReference>
<comment type="function">
    <text evidence="8">Has high formaldehyde dehydrogenase activity in the presence of glutathione and catalyzes the oxidation of normal alcohols in a reaction that is not GSH-dependent. In addition, hemithiolacetals other than those formed from GSH, including omega-thiol fatty acids, also are substrates. Also acts as a S-nitroso-glutathione reductase by catalyzing the NADH-dependent reduction of S-nitrosoglutathione.</text>
</comment>
<dbReference type="GO" id="GO:0106322">
    <property type="term" value="F:S-(hydroxymethyl)glutathione dehydrogenase (NAD+) activity"/>
    <property type="evidence" value="ECO:0007669"/>
    <property type="project" value="RHEA"/>
</dbReference>